<dbReference type="Pfam" id="PF01171">
    <property type="entry name" value="ATP_bind_3"/>
    <property type="match status" value="1"/>
</dbReference>
<name>A0A7C3YSL8_UNCW3</name>
<dbReference type="CDD" id="cd01992">
    <property type="entry name" value="TilS_N"/>
    <property type="match status" value="1"/>
</dbReference>
<dbReference type="HAMAP" id="MF_01161">
    <property type="entry name" value="tRNA_Ile_lys_synt"/>
    <property type="match status" value="1"/>
</dbReference>
<dbReference type="SMART" id="SM00977">
    <property type="entry name" value="TilS_C"/>
    <property type="match status" value="1"/>
</dbReference>
<keyword evidence="2 8" id="KW-0963">Cytoplasm</keyword>
<evidence type="ECO:0000256" key="7">
    <source>
        <dbReference type="ARBA" id="ARBA00048539"/>
    </source>
</evidence>
<comment type="similarity">
    <text evidence="8">Belongs to the tRNA(Ile)-lysidine synthase family.</text>
</comment>
<evidence type="ECO:0000259" key="9">
    <source>
        <dbReference type="SMART" id="SM00977"/>
    </source>
</evidence>
<dbReference type="EC" id="6.3.4.19" evidence="8"/>
<comment type="function">
    <text evidence="8">Ligates lysine onto the cytidine present at position 34 of the AUA codon-specific tRNA(Ile) that contains the anticodon CAU, in an ATP-dependent manner. Cytidine is converted to lysidine, thus changing the amino acid specificity of the tRNA from methionine to isoleucine.</text>
</comment>
<evidence type="ECO:0000256" key="4">
    <source>
        <dbReference type="ARBA" id="ARBA00022694"/>
    </source>
</evidence>
<comment type="subcellular location">
    <subcellularLocation>
        <location evidence="1 8">Cytoplasm</location>
    </subcellularLocation>
</comment>
<dbReference type="SUPFAM" id="SSF52402">
    <property type="entry name" value="Adenine nucleotide alpha hydrolases-like"/>
    <property type="match status" value="1"/>
</dbReference>
<dbReference type="InterPro" id="IPR012094">
    <property type="entry name" value="tRNA_Ile_lys_synt"/>
</dbReference>
<evidence type="ECO:0000256" key="6">
    <source>
        <dbReference type="ARBA" id="ARBA00022840"/>
    </source>
</evidence>
<evidence type="ECO:0000256" key="1">
    <source>
        <dbReference type="ARBA" id="ARBA00004496"/>
    </source>
</evidence>
<dbReference type="GO" id="GO:0032267">
    <property type="term" value="F:tRNA(Ile)-lysidine synthase activity"/>
    <property type="evidence" value="ECO:0007669"/>
    <property type="project" value="UniProtKB-EC"/>
</dbReference>
<feature type="domain" description="Lysidine-tRNA(Ile) synthetase C-terminal" evidence="9">
    <location>
        <begin position="384"/>
        <end position="454"/>
    </location>
</feature>
<feature type="binding site" evidence="8">
    <location>
        <begin position="38"/>
        <end position="43"/>
    </location>
    <ligand>
        <name>ATP</name>
        <dbReference type="ChEBI" id="CHEBI:30616"/>
    </ligand>
</feature>
<dbReference type="GO" id="GO:0006400">
    <property type="term" value="P:tRNA modification"/>
    <property type="evidence" value="ECO:0007669"/>
    <property type="project" value="UniProtKB-UniRule"/>
</dbReference>
<dbReference type="NCBIfam" id="TIGR02433">
    <property type="entry name" value="lysidine_TilS_C"/>
    <property type="match status" value="1"/>
</dbReference>
<sequence>MANLYQNRLIVKVEKRLKESLKGISSPKKKVKILVGFSGGKDSTFLLYALFLLKERLNLSLFAGHINHQIRGEEAERDEEFCREFCGKLKIPLFVKRFDVKRYARRKRISLEEAGRVIRYRFLEEMRNKKGLDFIALGHNATDNCETMLLSLIKGKGLSGIAGIPEKRERIIRPLIDLKSEEIDDFLKKNNIPYVFDTTNLSLSHPRNYLRHLVLPFLREINPNLEETMRHTARILQEEDAYLKEVGAKLKENGVRKISGGYLIDKKIFLSYNFSVRRRVLKELFDDMSYSDIERVVGLGERPVGKMVSLKNGLWAINEPEGIFIGRLEERISPDSEKVLRIGGINRIEESGLELLVRLKKRGRSLDLGGDKEYFDRDAIFPPLAIRYWRPGDFLFSEKGRKKLQDLFVDHKIPRRLRNQIPILVDREGILWVLGVRRANRAKISEKTKRILEVRIERWKENPIKKV</sequence>
<dbReference type="InterPro" id="IPR012796">
    <property type="entry name" value="Lysidine-tRNA-synth_C"/>
</dbReference>
<dbReference type="SUPFAM" id="SSF56037">
    <property type="entry name" value="PheT/TilS domain"/>
    <property type="match status" value="1"/>
</dbReference>
<dbReference type="Gene3D" id="3.40.50.620">
    <property type="entry name" value="HUPs"/>
    <property type="match status" value="1"/>
</dbReference>
<dbReference type="InterPro" id="IPR011063">
    <property type="entry name" value="TilS/TtcA_N"/>
</dbReference>
<dbReference type="Pfam" id="PF11734">
    <property type="entry name" value="TilS_C"/>
    <property type="match status" value="1"/>
</dbReference>
<dbReference type="Gene3D" id="1.20.59.20">
    <property type="match status" value="1"/>
</dbReference>
<keyword evidence="4 8" id="KW-0819">tRNA processing</keyword>
<comment type="catalytic activity">
    <reaction evidence="7 8">
        <text>cytidine(34) in tRNA(Ile2) + L-lysine + ATP = lysidine(34) in tRNA(Ile2) + AMP + diphosphate + H(+)</text>
        <dbReference type="Rhea" id="RHEA:43744"/>
        <dbReference type="Rhea" id="RHEA-COMP:10625"/>
        <dbReference type="Rhea" id="RHEA-COMP:10670"/>
        <dbReference type="ChEBI" id="CHEBI:15378"/>
        <dbReference type="ChEBI" id="CHEBI:30616"/>
        <dbReference type="ChEBI" id="CHEBI:32551"/>
        <dbReference type="ChEBI" id="CHEBI:33019"/>
        <dbReference type="ChEBI" id="CHEBI:82748"/>
        <dbReference type="ChEBI" id="CHEBI:83665"/>
        <dbReference type="ChEBI" id="CHEBI:456215"/>
        <dbReference type="EC" id="6.3.4.19"/>
    </reaction>
</comment>
<evidence type="ECO:0000256" key="2">
    <source>
        <dbReference type="ARBA" id="ARBA00022490"/>
    </source>
</evidence>
<dbReference type="InterPro" id="IPR012795">
    <property type="entry name" value="tRNA_Ile_lys_synt_N"/>
</dbReference>
<evidence type="ECO:0000256" key="5">
    <source>
        <dbReference type="ARBA" id="ARBA00022741"/>
    </source>
</evidence>
<dbReference type="GO" id="GO:0005737">
    <property type="term" value="C:cytoplasm"/>
    <property type="evidence" value="ECO:0007669"/>
    <property type="project" value="UniProtKB-SubCell"/>
</dbReference>
<evidence type="ECO:0000313" key="10">
    <source>
        <dbReference type="EMBL" id="HGE99096.1"/>
    </source>
</evidence>
<dbReference type="SUPFAM" id="SSF82829">
    <property type="entry name" value="MesJ substrate recognition domain-like"/>
    <property type="match status" value="1"/>
</dbReference>
<dbReference type="GO" id="GO:0005524">
    <property type="term" value="F:ATP binding"/>
    <property type="evidence" value="ECO:0007669"/>
    <property type="project" value="UniProtKB-UniRule"/>
</dbReference>
<proteinExistence type="inferred from homology"/>
<comment type="domain">
    <text evidence="8">The N-terminal region contains the highly conserved SGGXDS motif, predicted to be a P-loop motif involved in ATP binding.</text>
</comment>
<reference evidence="10" key="1">
    <citation type="journal article" date="2020" name="mSystems">
        <title>Genome- and Community-Level Interaction Insights into Carbon Utilization and Element Cycling Functions of Hydrothermarchaeota in Hydrothermal Sediment.</title>
        <authorList>
            <person name="Zhou Z."/>
            <person name="Liu Y."/>
            <person name="Xu W."/>
            <person name="Pan J."/>
            <person name="Luo Z.H."/>
            <person name="Li M."/>
        </authorList>
    </citation>
    <scope>NUCLEOTIDE SEQUENCE [LARGE SCALE GENOMIC DNA]</scope>
    <source>
        <strain evidence="10">SpSt-906</strain>
    </source>
</reference>
<dbReference type="EMBL" id="DTMQ01000019">
    <property type="protein sequence ID" value="HGE99096.1"/>
    <property type="molecule type" value="Genomic_DNA"/>
</dbReference>
<dbReference type="InterPro" id="IPR014729">
    <property type="entry name" value="Rossmann-like_a/b/a_fold"/>
</dbReference>
<protein>
    <recommendedName>
        <fullName evidence="8">tRNA(Ile)-lysidine synthase</fullName>
        <ecNumber evidence="8">6.3.4.19</ecNumber>
    </recommendedName>
    <alternativeName>
        <fullName evidence="8">tRNA(Ile)-2-lysyl-cytidine synthase</fullName>
    </alternativeName>
    <alternativeName>
        <fullName evidence="8">tRNA(Ile)-lysidine synthetase</fullName>
    </alternativeName>
</protein>
<organism evidence="10">
    <name type="scientific">candidate division WOR-3 bacterium</name>
    <dbReference type="NCBI Taxonomy" id="2052148"/>
    <lineage>
        <taxon>Bacteria</taxon>
        <taxon>Bacteria division WOR-3</taxon>
    </lineage>
</organism>
<comment type="caution">
    <text evidence="10">The sequence shown here is derived from an EMBL/GenBank/DDBJ whole genome shotgun (WGS) entry which is preliminary data.</text>
</comment>
<evidence type="ECO:0000256" key="8">
    <source>
        <dbReference type="HAMAP-Rule" id="MF_01161"/>
    </source>
</evidence>
<keyword evidence="6 8" id="KW-0067">ATP-binding</keyword>
<accession>A0A7C3YSL8</accession>
<dbReference type="PANTHER" id="PTHR43033:SF1">
    <property type="entry name" value="TRNA(ILE)-LYSIDINE SYNTHASE-RELATED"/>
    <property type="match status" value="1"/>
</dbReference>
<dbReference type="AlphaFoldDB" id="A0A7C3YSL8"/>
<dbReference type="NCBIfam" id="TIGR02432">
    <property type="entry name" value="lysidine_TilS_N"/>
    <property type="match status" value="1"/>
</dbReference>
<gene>
    <name evidence="8 10" type="primary">tilS</name>
    <name evidence="10" type="ORF">ENX07_03385</name>
</gene>
<evidence type="ECO:0000256" key="3">
    <source>
        <dbReference type="ARBA" id="ARBA00022598"/>
    </source>
</evidence>
<keyword evidence="5 8" id="KW-0547">Nucleotide-binding</keyword>
<keyword evidence="3 8" id="KW-0436">Ligase</keyword>
<dbReference type="PANTHER" id="PTHR43033">
    <property type="entry name" value="TRNA(ILE)-LYSIDINE SYNTHASE-RELATED"/>
    <property type="match status" value="1"/>
</dbReference>